<accession>A0A6S6SD80</accession>
<gene>
    <name evidence="8" type="ORF">HELGO_WM30928</name>
</gene>
<feature type="transmembrane region" description="Helical" evidence="6">
    <location>
        <begin position="160"/>
        <end position="184"/>
    </location>
</feature>
<dbReference type="InterPro" id="IPR040177">
    <property type="entry name" value="SLC30A9"/>
</dbReference>
<evidence type="ECO:0000259" key="7">
    <source>
        <dbReference type="Pfam" id="PF01545"/>
    </source>
</evidence>
<evidence type="ECO:0000313" key="8">
    <source>
        <dbReference type="EMBL" id="CAA6801272.1"/>
    </source>
</evidence>
<feature type="transmembrane region" description="Helical" evidence="6">
    <location>
        <begin position="75"/>
        <end position="96"/>
    </location>
</feature>
<feature type="transmembrane region" description="Helical" evidence="6">
    <location>
        <begin position="116"/>
        <end position="139"/>
    </location>
</feature>
<evidence type="ECO:0000256" key="4">
    <source>
        <dbReference type="ARBA" id="ARBA00022989"/>
    </source>
</evidence>
<dbReference type="GO" id="GO:0006829">
    <property type="term" value="P:zinc ion transport"/>
    <property type="evidence" value="ECO:0007669"/>
    <property type="project" value="InterPro"/>
</dbReference>
<dbReference type="PANTHER" id="PTHR13414">
    <property type="entry name" value="HUEL-CATION TRANSPORTER"/>
    <property type="match status" value="1"/>
</dbReference>
<dbReference type="GO" id="GO:0016020">
    <property type="term" value="C:membrane"/>
    <property type="evidence" value="ECO:0007669"/>
    <property type="project" value="UniProtKB-SubCell"/>
</dbReference>
<reference evidence="8" key="1">
    <citation type="submission" date="2020-01" db="EMBL/GenBank/DDBJ databases">
        <authorList>
            <person name="Meier V. D."/>
            <person name="Meier V D."/>
        </authorList>
    </citation>
    <scope>NUCLEOTIDE SEQUENCE</scope>
    <source>
        <strain evidence="8">HLG_WM_MAG_10</strain>
    </source>
</reference>
<dbReference type="InterPro" id="IPR002524">
    <property type="entry name" value="Cation_efflux"/>
</dbReference>
<dbReference type="InterPro" id="IPR058533">
    <property type="entry name" value="Cation_efflux_TM"/>
</dbReference>
<evidence type="ECO:0000256" key="6">
    <source>
        <dbReference type="SAM" id="Phobius"/>
    </source>
</evidence>
<keyword evidence="3 6" id="KW-0812">Transmembrane</keyword>
<keyword evidence="5 6" id="KW-0472">Membrane</keyword>
<organism evidence="8">
    <name type="scientific">uncultured Aureispira sp</name>
    <dbReference type="NCBI Taxonomy" id="1331704"/>
    <lineage>
        <taxon>Bacteria</taxon>
        <taxon>Pseudomonadati</taxon>
        <taxon>Bacteroidota</taxon>
        <taxon>Saprospiria</taxon>
        <taxon>Saprospirales</taxon>
        <taxon>Saprospiraceae</taxon>
        <taxon>Aureispira</taxon>
        <taxon>environmental samples</taxon>
    </lineage>
</organism>
<feature type="transmembrane region" description="Helical" evidence="6">
    <location>
        <begin position="190"/>
        <end position="213"/>
    </location>
</feature>
<dbReference type="PANTHER" id="PTHR13414:SF9">
    <property type="entry name" value="PROTON-COUPLED ZINC ANTIPORTER SLC30A9, MITOCHONDRIAL"/>
    <property type="match status" value="1"/>
</dbReference>
<dbReference type="InterPro" id="IPR027469">
    <property type="entry name" value="Cation_efflux_TMD_sf"/>
</dbReference>
<dbReference type="Gene3D" id="1.20.1510.10">
    <property type="entry name" value="Cation efflux protein transmembrane domain"/>
    <property type="match status" value="1"/>
</dbReference>
<dbReference type="SUPFAM" id="SSF161111">
    <property type="entry name" value="Cation efflux protein transmembrane domain-like"/>
    <property type="match status" value="1"/>
</dbReference>
<keyword evidence="2" id="KW-0813">Transport</keyword>
<evidence type="ECO:0000256" key="2">
    <source>
        <dbReference type="ARBA" id="ARBA00022448"/>
    </source>
</evidence>
<feature type="transmembrane region" description="Helical" evidence="6">
    <location>
        <begin position="35"/>
        <end position="54"/>
    </location>
</feature>
<sequence>MAGSSKKAIYGAIIANTAIAISKFVAAFFTGSASMLSEGIHSLVDTGNGALLLLGIKKSQKPADNQHPYGYGNEIYFWSFIVAVLIFALGGGIALFEGIEAVLHPHPEVNREYIMWNYAVLIFAMLFEGSALVVALKEFNKNRGDNSFYQALRDSKDTSTAAIVIEDTAALIGLTIALLSVFAADMTGNVYFDGLGSILIGVLLVSVSLFFAVECKDLLIGEGLMPNDLKKITTILDEDPQVGVYKRPLSLYFGPNEVLVNLDVTFERGMNSSQIEAAVDRLESKIKAAIPTVNRIFIEAETVKVAAKAS</sequence>
<dbReference type="GO" id="GO:0008324">
    <property type="term" value="F:monoatomic cation transmembrane transporter activity"/>
    <property type="evidence" value="ECO:0007669"/>
    <property type="project" value="InterPro"/>
</dbReference>
<dbReference type="EMBL" id="CACVAQ010000063">
    <property type="protein sequence ID" value="CAA6801272.1"/>
    <property type="molecule type" value="Genomic_DNA"/>
</dbReference>
<dbReference type="SUPFAM" id="SSF160240">
    <property type="entry name" value="Cation efflux protein cytoplasmic domain-like"/>
    <property type="match status" value="1"/>
</dbReference>
<dbReference type="NCBIfam" id="TIGR01297">
    <property type="entry name" value="CDF"/>
    <property type="match status" value="1"/>
</dbReference>
<dbReference type="Gene3D" id="3.30.70.1350">
    <property type="entry name" value="Cation efflux protein, cytoplasmic domain"/>
    <property type="match status" value="1"/>
</dbReference>
<dbReference type="AlphaFoldDB" id="A0A6S6SD80"/>
<evidence type="ECO:0000256" key="1">
    <source>
        <dbReference type="ARBA" id="ARBA00004141"/>
    </source>
</evidence>
<dbReference type="Pfam" id="PF01545">
    <property type="entry name" value="Cation_efflux"/>
    <property type="match status" value="1"/>
</dbReference>
<name>A0A6S6SD80_9BACT</name>
<feature type="transmembrane region" description="Helical" evidence="6">
    <location>
        <begin position="9"/>
        <end position="29"/>
    </location>
</feature>
<keyword evidence="4 6" id="KW-1133">Transmembrane helix</keyword>
<evidence type="ECO:0000256" key="5">
    <source>
        <dbReference type="ARBA" id="ARBA00023136"/>
    </source>
</evidence>
<comment type="subcellular location">
    <subcellularLocation>
        <location evidence="1">Membrane</location>
        <topology evidence="1">Multi-pass membrane protein</topology>
    </subcellularLocation>
</comment>
<dbReference type="InterPro" id="IPR036837">
    <property type="entry name" value="Cation_efflux_CTD_sf"/>
</dbReference>
<proteinExistence type="predicted"/>
<protein>
    <recommendedName>
        <fullName evidence="7">Cation efflux protein transmembrane domain-containing protein</fullName>
    </recommendedName>
</protein>
<feature type="domain" description="Cation efflux protein transmembrane" evidence="7">
    <location>
        <begin position="12"/>
        <end position="219"/>
    </location>
</feature>
<evidence type="ECO:0000256" key="3">
    <source>
        <dbReference type="ARBA" id="ARBA00022692"/>
    </source>
</evidence>